<dbReference type="EMBL" id="LAZR01011723">
    <property type="protein sequence ID" value="KKM60208.1"/>
    <property type="molecule type" value="Genomic_DNA"/>
</dbReference>
<gene>
    <name evidence="1" type="ORF">LCGC14_1544150</name>
</gene>
<name>A0A0F9IS80_9ZZZZ</name>
<accession>A0A0F9IS80</accession>
<organism evidence="1">
    <name type="scientific">marine sediment metagenome</name>
    <dbReference type="NCBI Taxonomy" id="412755"/>
    <lineage>
        <taxon>unclassified sequences</taxon>
        <taxon>metagenomes</taxon>
        <taxon>ecological metagenomes</taxon>
    </lineage>
</organism>
<dbReference type="AlphaFoldDB" id="A0A0F9IS80"/>
<proteinExistence type="predicted"/>
<evidence type="ECO:0000313" key="1">
    <source>
        <dbReference type="EMBL" id="KKM60208.1"/>
    </source>
</evidence>
<protein>
    <submittedName>
        <fullName evidence="1">Uncharacterized protein</fullName>
    </submittedName>
</protein>
<reference evidence="1" key="1">
    <citation type="journal article" date="2015" name="Nature">
        <title>Complex archaea that bridge the gap between prokaryotes and eukaryotes.</title>
        <authorList>
            <person name="Spang A."/>
            <person name="Saw J.H."/>
            <person name="Jorgensen S.L."/>
            <person name="Zaremba-Niedzwiedzka K."/>
            <person name="Martijn J."/>
            <person name="Lind A.E."/>
            <person name="van Eijk R."/>
            <person name="Schleper C."/>
            <person name="Guy L."/>
            <person name="Ettema T.J."/>
        </authorList>
    </citation>
    <scope>NUCLEOTIDE SEQUENCE</scope>
</reference>
<comment type="caution">
    <text evidence="1">The sequence shown here is derived from an EMBL/GenBank/DDBJ whole genome shotgun (WGS) entry which is preliminary data.</text>
</comment>
<sequence length="76" mass="9016">MSKYYKNLMLGATRIHSIENIKAWIKAEENLGLHKSIFITIDGVTIQYYDVDEGENFFEWVKKICSNGVIENWFRR</sequence>